<evidence type="ECO:0000313" key="1">
    <source>
        <dbReference type="EMBL" id="AUX38895.1"/>
    </source>
</evidence>
<dbReference type="AlphaFoldDB" id="A0A2L0EHY2"/>
<evidence type="ECO:0008006" key="3">
    <source>
        <dbReference type="Google" id="ProtNLM"/>
    </source>
</evidence>
<organism evidence="1 2">
    <name type="scientific">Sorangium cellulosum</name>
    <name type="common">Polyangium cellulosum</name>
    <dbReference type="NCBI Taxonomy" id="56"/>
    <lineage>
        <taxon>Bacteria</taxon>
        <taxon>Pseudomonadati</taxon>
        <taxon>Myxococcota</taxon>
        <taxon>Polyangia</taxon>
        <taxon>Polyangiales</taxon>
        <taxon>Polyangiaceae</taxon>
        <taxon>Sorangium</taxon>
    </lineage>
</organism>
<evidence type="ECO:0000313" key="2">
    <source>
        <dbReference type="Proteomes" id="UP000238348"/>
    </source>
</evidence>
<name>A0A2L0EHY2_SORCE</name>
<proteinExistence type="predicted"/>
<reference evidence="1 2" key="1">
    <citation type="submission" date="2015-09" db="EMBL/GenBank/DDBJ databases">
        <title>Sorangium comparison.</title>
        <authorList>
            <person name="Zaburannyi N."/>
            <person name="Bunk B."/>
            <person name="Overmann J."/>
            <person name="Mueller R."/>
        </authorList>
    </citation>
    <scope>NUCLEOTIDE SEQUENCE [LARGE SCALE GENOMIC DNA]</scope>
    <source>
        <strain evidence="1 2">So ce26</strain>
    </source>
</reference>
<dbReference type="EMBL" id="CP012673">
    <property type="protein sequence ID" value="AUX38895.1"/>
    <property type="molecule type" value="Genomic_DNA"/>
</dbReference>
<gene>
    <name evidence="1" type="ORF">SOCE26_002760</name>
</gene>
<accession>A0A2L0EHY2</accession>
<protein>
    <recommendedName>
        <fullName evidence="3">Tyr recombinase domain-containing protein</fullName>
    </recommendedName>
</protein>
<dbReference type="Proteomes" id="UP000238348">
    <property type="component" value="Chromosome"/>
</dbReference>
<sequence>MARGELLELLIRQSFWVLGDKRKTIRGKLPESTSWAARKSSSLETVVSPASAILEDGLDATGQQFLPICFRQAQGVRRCLVDITSRSSSWVSRQVSEDRLDEHIESGDRHVAFCLTSQSAVMRYLRGSACRRRTVLLGHRDVRTTMVYTRIIDRGPLGVISRRSRRPPSPHGAP</sequence>